<feature type="domain" description="Ig-like" evidence="3">
    <location>
        <begin position="639"/>
        <end position="719"/>
    </location>
</feature>
<dbReference type="Proteomes" id="UP000321832">
    <property type="component" value="Unassembled WGS sequence"/>
</dbReference>
<keyword evidence="2" id="KW-1015">Disulfide bond</keyword>
<dbReference type="Pfam" id="PF07676">
    <property type="entry name" value="PD40"/>
    <property type="match status" value="1"/>
</dbReference>
<dbReference type="SMART" id="SM00409">
    <property type="entry name" value="IG"/>
    <property type="match status" value="5"/>
</dbReference>
<dbReference type="InterPro" id="IPR007110">
    <property type="entry name" value="Ig-like_dom"/>
</dbReference>
<name>A0A5C6U4T2_9BURK</name>
<dbReference type="InterPro" id="IPR036179">
    <property type="entry name" value="Ig-like_dom_sf"/>
</dbReference>
<keyword evidence="1" id="KW-0677">Repeat</keyword>
<proteinExistence type="predicted"/>
<dbReference type="Pfam" id="PF13927">
    <property type="entry name" value="Ig_3"/>
    <property type="match status" value="1"/>
</dbReference>
<evidence type="ECO:0000256" key="1">
    <source>
        <dbReference type="ARBA" id="ARBA00022737"/>
    </source>
</evidence>
<evidence type="ECO:0000313" key="5">
    <source>
        <dbReference type="Proteomes" id="UP000321832"/>
    </source>
</evidence>
<dbReference type="Pfam" id="PF07679">
    <property type="entry name" value="I-set"/>
    <property type="match status" value="2"/>
</dbReference>
<dbReference type="PANTHER" id="PTHR44170:SF32">
    <property type="entry name" value="PROTEIN TURTLE-LIKE PROTEIN"/>
    <property type="match status" value="1"/>
</dbReference>
<evidence type="ECO:0000313" key="4">
    <source>
        <dbReference type="EMBL" id="TXC66735.1"/>
    </source>
</evidence>
<feature type="domain" description="Ig-like" evidence="3">
    <location>
        <begin position="356"/>
        <end position="445"/>
    </location>
</feature>
<accession>A0A5C6U4T2</accession>
<reference evidence="4 5" key="1">
    <citation type="submission" date="2019-08" db="EMBL/GenBank/DDBJ databases">
        <authorList>
            <person name="Khan S.A."/>
            <person name="Jeon C.O."/>
            <person name="Jeong S.E."/>
        </authorList>
    </citation>
    <scope>NUCLEOTIDE SEQUENCE [LARGE SCALE GENOMIC DNA]</scope>
    <source>
        <strain evidence="5">IMCC1728</strain>
    </source>
</reference>
<dbReference type="InterPro" id="IPR011042">
    <property type="entry name" value="6-blade_b-propeller_TolB-like"/>
</dbReference>
<evidence type="ECO:0000256" key="2">
    <source>
        <dbReference type="ARBA" id="ARBA00023157"/>
    </source>
</evidence>
<dbReference type="SUPFAM" id="SSF48726">
    <property type="entry name" value="Immunoglobulin"/>
    <property type="match status" value="5"/>
</dbReference>
<feature type="domain" description="Ig-like" evidence="3">
    <location>
        <begin position="724"/>
        <end position="804"/>
    </location>
</feature>
<evidence type="ECO:0000259" key="3">
    <source>
        <dbReference type="PROSITE" id="PS50835"/>
    </source>
</evidence>
<dbReference type="InterPro" id="IPR013783">
    <property type="entry name" value="Ig-like_fold"/>
</dbReference>
<dbReference type="InterPro" id="IPR003599">
    <property type="entry name" value="Ig_sub"/>
</dbReference>
<dbReference type="SMART" id="SM00408">
    <property type="entry name" value="IGc2"/>
    <property type="match status" value="2"/>
</dbReference>
<dbReference type="InterPro" id="IPR011659">
    <property type="entry name" value="WD40"/>
</dbReference>
<dbReference type="PROSITE" id="PS50835">
    <property type="entry name" value="IG_LIKE"/>
    <property type="match status" value="4"/>
</dbReference>
<dbReference type="AlphaFoldDB" id="A0A5C6U4T2"/>
<dbReference type="PANTHER" id="PTHR44170">
    <property type="entry name" value="PROTEIN SIDEKICK"/>
    <property type="match status" value="1"/>
</dbReference>
<sequence length="1208" mass="122811">MLLKAQPGSDWVIQSDTERDGDALLVDATTFSFYAVTLCRPVEAYTTSSLSYTIGSCWTETSEVTLQAVAPMVNKSGPKGTQPAGVDATITQPQYVELELRYTVPAVDHGLDFSLVRTGNRTLPVELLSGPLPPSPARLRIPVTEALNGTVSLQLQITCRSQPYVWQPNLGNFCASGDEPRPTPDPAARPALKPFRAVSNLVVLAVNIAPGTPVGDLAPLISVQPSSQTVAEGMPVPLFRVETPSPSTRHAWEASFDGGQSWVDLGSFPVKFSDPPGAPLCFLNDPPCERLRLPADPALVSEVATPCGRTTNTDCTANLSTTLRMNGRKLRARLTNDFGTTVSNVATLSVVAAVPPAITQPPQSQQIAEGQTASFTVVASGLPGPEICWQTRASDTQPWADVGFNCPGRGTYTTSALSVAASGTQYRAVARSSAGSVPSEPATVTVTRSPAPPSISSQPAALTVTAGSTAVFAAAINGTAPLSYQWFRNGVAMAGANAPVLQLPAVDVGYSGSRYELEIGNGAGSVRSASATLTVTAGGTPPPAQPPFITTAPRNVSVHAGDTATFAVAAGGTGPFTYQWRRNGTRIDGAVEAAFTIAGVAAGDAGAYSVVVSNAAGSVTSSAGTLSVLPLDTTTPTAPAIQTPPATLVALPGSTATLAVAASGSAPLSYAWARNGTTLPGATGPVLTLAAVSGADAGSYTVTVRNAAGSVTSAAAQLIVVGAPAIVVAPSAQAATEGGVASFSVTASGDGLRYQWTRDNVAISGATAAGYTTPALTLADNGARYGVIVYNGAGVAISSGALLTVTAATTLTQTQQASVTDAGAMPSGISYRPSVSADGSRVAFISNGNNLIPGTINQGHAYLRDRVNNTTTRITVRPDGSESSQGTSMVKLAANGRYVVFRSRANDLVAGDTNTADDVFVRDLQTQTTVRVNVLADGSQDTVSAGTTGLGADISADGRKVLMRSAANTAGDGAATAGYRWYLRDLDAGVTRLVAGSEDGQGAALSPDGRYVAFITVTSSPAQNRLMLYDDQGGSTSQLLAVPSGTFPEGLGGGLAVSDGAGAIAFWLRSSSVGGGAAAQYSQIGVFERSSGSVSIASVTAGGMAGDGHSSDPSLSRDGRYVSFRSGAPNLSGDPASAVGSYLIVRDRQAGTTRIASRRADGTPFLSQQGFNENALSADGSAVVHLADAGEAVPGALGGIQVFLSPRP</sequence>
<dbReference type="InterPro" id="IPR013098">
    <property type="entry name" value="Ig_I-set"/>
</dbReference>
<dbReference type="GO" id="GO:0098609">
    <property type="term" value="P:cell-cell adhesion"/>
    <property type="evidence" value="ECO:0007669"/>
    <property type="project" value="TreeGrafter"/>
</dbReference>
<comment type="caution">
    <text evidence="4">The sequence shown here is derived from an EMBL/GenBank/DDBJ whole genome shotgun (WGS) entry which is preliminary data.</text>
</comment>
<dbReference type="SUPFAM" id="SSF82171">
    <property type="entry name" value="DPP6 N-terminal domain-like"/>
    <property type="match status" value="1"/>
</dbReference>
<dbReference type="Gene3D" id="2.60.40.10">
    <property type="entry name" value="Immunoglobulins"/>
    <property type="match status" value="5"/>
</dbReference>
<protein>
    <recommendedName>
        <fullName evidence="3">Ig-like domain-containing protein</fullName>
    </recommendedName>
</protein>
<feature type="domain" description="Ig-like" evidence="3">
    <location>
        <begin position="547"/>
        <end position="627"/>
    </location>
</feature>
<dbReference type="Gene3D" id="2.120.10.30">
    <property type="entry name" value="TolB, C-terminal domain"/>
    <property type="match status" value="1"/>
</dbReference>
<gene>
    <name evidence="4" type="ORF">FSC37_15755</name>
</gene>
<keyword evidence="5" id="KW-1185">Reference proteome</keyword>
<dbReference type="EMBL" id="VOPW01000001">
    <property type="protein sequence ID" value="TXC66735.1"/>
    <property type="molecule type" value="Genomic_DNA"/>
</dbReference>
<organism evidence="4 5">
    <name type="scientific">Piscinibacter aquaticus</name>
    <dbReference type="NCBI Taxonomy" id="392597"/>
    <lineage>
        <taxon>Bacteria</taxon>
        <taxon>Pseudomonadati</taxon>
        <taxon>Pseudomonadota</taxon>
        <taxon>Betaproteobacteria</taxon>
        <taxon>Burkholderiales</taxon>
        <taxon>Sphaerotilaceae</taxon>
        <taxon>Piscinibacter</taxon>
    </lineage>
</organism>
<dbReference type="InterPro" id="IPR003598">
    <property type="entry name" value="Ig_sub2"/>
</dbReference>